<dbReference type="Pfam" id="PF01380">
    <property type="entry name" value="SIS"/>
    <property type="match status" value="1"/>
</dbReference>
<organism evidence="2 3">
    <name type="scientific">Georhizobium profundi</name>
    <dbReference type="NCBI Taxonomy" id="2341112"/>
    <lineage>
        <taxon>Bacteria</taxon>
        <taxon>Pseudomonadati</taxon>
        <taxon>Pseudomonadota</taxon>
        <taxon>Alphaproteobacteria</taxon>
        <taxon>Hyphomicrobiales</taxon>
        <taxon>Rhizobiaceae</taxon>
        <taxon>Georhizobium</taxon>
    </lineage>
</organism>
<sequence length="341" mass="35518">MNAMMQREIEAQATLLPELQPQLAEAADRLPRAAGRIFAGGCGDSAFAPQALQDVFRAIGVDVEAKTSMEIAAFATLKATDTVLLSSISGGTKRTVDAAKAARAAGAEVIAITCNGESALAAAASHTIVLPFTPLSRKTPHTLDYAVTLLALGEIARSFAGLDRTVLACEAADLQERLAASDERARGLAATYKPAGKLVLLGAGCDLGTANYAAAKFHEAGGLLALSAETENFIHGMNFMLEPDDTLIALASTTAAEPRARTVTEAFSGICQTHLVFEIGGDLNPAGAFRRLLSQTFTMQLLCLAIADQQMLSVEEPRAGRANADAHAKAQSQAMAFSAEG</sequence>
<dbReference type="PANTHER" id="PTHR30514">
    <property type="entry name" value="GLUCOKINASE"/>
    <property type="match status" value="1"/>
</dbReference>
<dbReference type="Proteomes" id="UP000268192">
    <property type="component" value="Chromosome"/>
</dbReference>
<gene>
    <name evidence="2" type="ORF">D5400_18210</name>
</gene>
<dbReference type="OrthoDB" id="7832580at2"/>
<reference evidence="2 3" key="1">
    <citation type="submission" date="2018-09" db="EMBL/GenBank/DDBJ databases">
        <title>Marinorhizobium profundi gen. nov., sp. nov., isolated from a deep-sea sediment sample from the New Britain Trench and proposal of Marinorhizobiaceae fam. nov. in the order Rhizobiales of the class Alphaproteobacteria.</title>
        <authorList>
            <person name="Cao J."/>
        </authorList>
    </citation>
    <scope>NUCLEOTIDE SEQUENCE [LARGE SCALE GENOMIC DNA]</scope>
    <source>
        <strain evidence="2 3">WS11</strain>
    </source>
</reference>
<dbReference type="InterPro" id="IPR046348">
    <property type="entry name" value="SIS_dom_sf"/>
</dbReference>
<dbReference type="InterPro" id="IPR047640">
    <property type="entry name" value="RpiR-like"/>
</dbReference>
<evidence type="ECO:0000313" key="3">
    <source>
        <dbReference type="Proteomes" id="UP000268192"/>
    </source>
</evidence>
<proteinExistence type="predicted"/>
<protein>
    <submittedName>
        <fullName evidence="2">SIS domain-containing protein</fullName>
    </submittedName>
</protein>
<evidence type="ECO:0000259" key="1">
    <source>
        <dbReference type="PROSITE" id="PS51464"/>
    </source>
</evidence>
<dbReference type="GO" id="GO:1901135">
    <property type="term" value="P:carbohydrate derivative metabolic process"/>
    <property type="evidence" value="ECO:0007669"/>
    <property type="project" value="InterPro"/>
</dbReference>
<dbReference type="InterPro" id="IPR001347">
    <property type="entry name" value="SIS_dom"/>
</dbReference>
<dbReference type="PROSITE" id="PS51464">
    <property type="entry name" value="SIS"/>
    <property type="match status" value="1"/>
</dbReference>
<feature type="domain" description="SIS" evidence="1">
    <location>
        <begin position="26"/>
        <end position="165"/>
    </location>
</feature>
<dbReference type="AlphaFoldDB" id="A0A3Q8XSV0"/>
<dbReference type="GO" id="GO:0003700">
    <property type="term" value="F:DNA-binding transcription factor activity"/>
    <property type="evidence" value="ECO:0007669"/>
    <property type="project" value="InterPro"/>
</dbReference>
<name>A0A3Q8XSV0_9HYPH</name>
<dbReference type="PANTHER" id="PTHR30514:SF1">
    <property type="entry name" value="HTH-TYPE TRANSCRIPTIONAL REGULATOR HEXR-RELATED"/>
    <property type="match status" value="1"/>
</dbReference>
<evidence type="ECO:0000313" key="2">
    <source>
        <dbReference type="EMBL" id="AZN72958.1"/>
    </source>
</evidence>
<dbReference type="RefSeq" id="WP_126011379.1">
    <property type="nucleotide sequence ID" value="NZ_CP032509.1"/>
</dbReference>
<dbReference type="KEGG" id="abaw:D5400_18210"/>
<keyword evidence="3" id="KW-1185">Reference proteome</keyword>
<dbReference type="GO" id="GO:0003677">
    <property type="term" value="F:DNA binding"/>
    <property type="evidence" value="ECO:0007669"/>
    <property type="project" value="InterPro"/>
</dbReference>
<dbReference type="EMBL" id="CP032509">
    <property type="protein sequence ID" value="AZN72958.1"/>
    <property type="molecule type" value="Genomic_DNA"/>
</dbReference>
<dbReference type="Gene3D" id="3.40.50.10490">
    <property type="entry name" value="Glucose-6-phosphate isomerase like protein, domain 1"/>
    <property type="match status" value="2"/>
</dbReference>
<dbReference type="SUPFAM" id="SSF53697">
    <property type="entry name" value="SIS domain"/>
    <property type="match status" value="1"/>
</dbReference>
<accession>A0A3Q8XSV0</accession>
<dbReference type="GO" id="GO:0097367">
    <property type="term" value="F:carbohydrate derivative binding"/>
    <property type="evidence" value="ECO:0007669"/>
    <property type="project" value="InterPro"/>
</dbReference>